<dbReference type="PANTHER" id="PTHR21666:SF270">
    <property type="entry name" value="MUREIN HYDROLASE ACTIVATOR ENVC"/>
    <property type="match status" value="1"/>
</dbReference>
<comment type="caution">
    <text evidence="2">The sequence shown here is derived from an EMBL/GenBank/DDBJ whole genome shotgun (WGS) entry which is preliminary data.</text>
</comment>
<dbReference type="Proteomes" id="UP001230220">
    <property type="component" value="Unassembled WGS sequence"/>
</dbReference>
<organism evidence="2 3">
    <name type="scientific">Breznakia pachnodae</name>
    <dbReference type="NCBI Taxonomy" id="265178"/>
    <lineage>
        <taxon>Bacteria</taxon>
        <taxon>Bacillati</taxon>
        <taxon>Bacillota</taxon>
        <taxon>Erysipelotrichia</taxon>
        <taxon>Erysipelotrichales</taxon>
        <taxon>Erysipelotrichaceae</taxon>
        <taxon>Breznakia</taxon>
    </lineage>
</organism>
<dbReference type="InterPro" id="IPR016047">
    <property type="entry name" value="M23ase_b-sheet_dom"/>
</dbReference>
<dbReference type="RefSeq" id="WP_307412080.1">
    <property type="nucleotide sequence ID" value="NZ_JAUSUR010000010.1"/>
</dbReference>
<dbReference type="CDD" id="cd12797">
    <property type="entry name" value="M23_peptidase"/>
    <property type="match status" value="1"/>
</dbReference>
<proteinExistence type="predicted"/>
<dbReference type="SUPFAM" id="SSF51261">
    <property type="entry name" value="Duplicated hybrid motif"/>
    <property type="match status" value="1"/>
</dbReference>
<dbReference type="EMBL" id="JAUSUR010000010">
    <property type="protein sequence ID" value="MDQ0363247.1"/>
    <property type="molecule type" value="Genomic_DNA"/>
</dbReference>
<accession>A0ABU0E8P8</accession>
<dbReference type="PANTHER" id="PTHR21666">
    <property type="entry name" value="PEPTIDASE-RELATED"/>
    <property type="match status" value="1"/>
</dbReference>
<gene>
    <name evidence="2" type="ORF">J2S15_004008</name>
</gene>
<dbReference type="InterPro" id="IPR011055">
    <property type="entry name" value="Dup_hybrid_motif"/>
</dbReference>
<protein>
    <recommendedName>
        <fullName evidence="1">M23ase beta-sheet core domain-containing protein</fullName>
    </recommendedName>
</protein>
<keyword evidence="3" id="KW-1185">Reference proteome</keyword>
<evidence type="ECO:0000313" key="2">
    <source>
        <dbReference type="EMBL" id="MDQ0363247.1"/>
    </source>
</evidence>
<dbReference type="Gene3D" id="2.70.70.10">
    <property type="entry name" value="Glucose Permease (Domain IIA)"/>
    <property type="match status" value="1"/>
</dbReference>
<sequence length="306" mass="34253">MVIMLFVTPIVISAAVVASPVVAIHDFFVGLGNFIFGSGDSNEAVELMKKFFELPETKQQLKETYQPLIDEEKEKGFDIPMNWLVIPNLLAGIEEVDESMVKTQIKCMKDEEKLRDLEGYINELRKQEPWNGGFGGISTTTIVGYINEFTSYMGQEESLDIGGLKDKDFLYPLKEKARVTSEWGPREIEIDPSGFHRGIDLAYSDNSTTCGVPIYATQGGTVVETDKTANGQNYLLGAYGGKVRYDNVDVWYVHMRDPFPYEVGAVIKKGDFVGYIGESGTATACHLHLEIWVSEVNVNPRNFIEF</sequence>
<reference evidence="2 3" key="1">
    <citation type="submission" date="2023-07" db="EMBL/GenBank/DDBJ databases">
        <title>Genomic Encyclopedia of Type Strains, Phase IV (KMG-IV): sequencing the most valuable type-strain genomes for metagenomic binning, comparative biology and taxonomic classification.</title>
        <authorList>
            <person name="Goeker M."/>
        </authorList>
    </citation>
    <scope>NUCLEOTIDE SEQUENCE [LARGE SCALE GENOMIC DNA]</scope>
    <source>
        <strain evidence="2 3">DSM 16784</strain>
    </source>
</reference>
<name>A0ABU0E8P8_9FIRM</name>
<dbReference type="InterPro" id="IPR050570">
    <property type="entry name" value="Cell_wall_metabolism_enzyme"/>
</dbReference>
<feature type="domain" description="M23ase beta-sheet core" evidence="1">
    <location>
        <begin position="195"/>
        <end position="300"/>
    </location>
</feature>
<evidence type="ECO:0000313" key="3">
    <source>
        <dbReference type="Proteomes" id="UP001230220"/>
    </source>
</evidence>
<evidence type="ECO:0000259" key="1">
    <source>
        <dbReference type="Pfam" id="PF01551"/>
    </source>
</evidence>
<dbReference type="Pfam" id="PF01551">
    <property type="entry name" value="Peptidase_M23"/>
    <property type="match status" value="1"/>
</dbReference>